<feature type="region of interest" description="Disordered" evidence="4">
    <location>
        <begin position="123"/>
        <end position="148"/>
    </location>
</feature>
<dbReference type="InterPro" id="IPR000668">
    <property type="entry name" value="Peptidase_C1A_C"/>
</dbReference>
<feature type="domain" description="Cathepsin propeptide inhibitor" evidence="7">
    <location>
        <begin position="27"/>
        <end position="84"/>
    </location>
</feature>
<dbReference type="PROSITE" id="PS00139">
    <property type="entry name" value="THIOL_PROTEASE_CYS"/>
    <property type="match status" value="1"/>
</dbReference>
<feature type="region of interest" description="Disordered" evidence="4">
    <location>
        <begin position="485"/>
        <end position="528"/>
    </location>
</feature>
<dbReference type="GO" id="GO:0008234">
    <property type="term" value="F:cysteine-type peptidase activity"/>
    <property type="evidence" value="ECO:0007669"/>
    <property type="project" value="InterPro"/>
</dbReference>
<feature type="compositionally biased region" description="Acidic residues" evidence="4">
    <location>
        <begin position="640"/>
        <end position="651"/>
    </location>
</feature>
<dbReference type="InterPro" id="IPR013201">
    <property type="entry name" value="Prot_inhib_I29"/>
</dbReference>
<feature type="compositionally biased region" description="Polar residues" evidence="4">
    <location>
        <begin position="507"/>
        <end position="517"/>
    </location>
</feature>
<accession>A0AAD3HCP4</accession>
<keyword evidence="2" id="KW-0865">Zymogen</keyword>
<evidence type="ECO:0000259" key="6">
    <source>
        <dbReference type="SMART" id="SM00645"/>
    </source>
</evidence>
<evidence type="ECO:0000259" key="7">
    <source>
        <dbReference type="SMART" id="SM00848"/>
    </source>
</evidence>
<dbReference type="Pfam" id="PF00112">
    <property type="entry name" value="Peptidase_C1"/>
    <property type="match status" value="1"/>
</dbReference>
<keyword evidence="5" id="KW-0812">Transmembrane</keyword>
<keyword evidence="9" id="KW-1185">Reference proteome</keyword>
<dbReference type="EMBL" id="BLLK01000062">
    <property type="protein sequence ID" value="GFH58982.1"/>
    <property type="molecule type" value="Genomic_DNA"/>
</dbReference>
<dbReference type="PROSITE" id="PS00640">
    <property type="entry name" value="THIOL_PROTEASE_ASN"/>
    <property type="match status" value="1"/>
</dbReference>
<evidence type="ECO:0000256" key="5">
    <source>
        <dbReference type="SAM" id="Phobius"/>
    </source>
</evidence>
<dbReference type="CDD" id="cd02248">
    <property type="entry name" value="Peptidase_C1A"/>
    <property type="match status" value="1"/>
</dbReference>
<dbReference type="InterPro" id="IPR025661">
    <property type="entry name" value="Pept_asp_AS"/>
</dbReference>
<dbReference type="AlphaFoldDB" id="A0AAD3HCP4"/>
<feature type="domain" description="Peptidase C1A papain C-terminal" evidence="6">
    <location>
        <begin position="191"/>
        <end position="460"/>
    </location>
</feature>
<evidence type="ECO:0000256" key="2">
    <source>
        <dbReference type="ARBA" id="ARBA00023145"/>
    </source>
</evidence>
<feature type="transmembrane region" description="Helical" evidence="5">
    <location>
        <begin position="600"/>
        <end position="620"/>
    </location>
</feature>
<proteinExistence type="inferred from homology"/>
<evidence type="ECO:0000313" key="8">
    <source>
        <dbReference type="EMBL" id="GFH58982.1"/>
    </source>
</evidence>
<evidence type="ECO:0000313" key="9">
    <source>
        <dbReference type="Proteomes" id="UP001054902"/>
    </source>
</evidence>
<dbReference type="SUPFAM" id="SSF54001">
    <property type="entry name" value="Cysteine proteinases"/>
    <property type="match status" value="1"/>
</dbReference>
<dbReference type="Gene3D" id="3.90.70.10">
    <property type="entry name" value="Cysteine proteinases"/>
    <property type="match status" value="1"/>
</dbReference>
<sequence>MFDEKEIEACASNRHLKDGGDECKRLYEKHQSYFGQQRSASNKKERYQSFLSNVQYIHEHNSHHKEKGYRVTLNRFSDSLEHESPFFHDTMLDHDYSFLFDDIGSDLIKIVHAEDILDSLFQKKKRKSHPTHEKNKNKNRKNKEGTKHQLTLNSFPESFFKRKVKKHLYTLKNSDKSLHLNGTHQFINSTFSSHLNWATEDNPDGIPLAHDPVDQGECGSCYAIASVGSMETIGARKTALEVYNSIMPQSIGSDTLGEIEKKAIEIAQNVEKRAIDFARLSFQELIDCDTEFNQGCLGGNPILAFPFIKQNGLVSNDRYPYTEEKDQCKLKLIKHPIATADSWGILQPKNEDNMEHVLRYIGPIAVGFNGDDKGFMHYKDGIFNSLKCSKRPNHALLVVGFGEVESNKGTEKYWIARNSWGKDWGMDGYIHIAREVGKKKSKKKKSSGVCGIAKNPSVALGAKLLVSKEQIDSWVQANTINDVRESRNVPSSTSKTFYPSVPAPIHTQDNSTTPKSSQTEKRLTPSPTVTTQWNRTQNVGKDVAPHPRAPSSTDGILLNSTNITIGPGSENNVVLTAQQKSTMTQDGHDQHIISSSNISFVYTLAAMLIIYSILLLAHLARYRENRNQRDRGNIAPLDTNLDDSNNDDDFAQSDTSSPLGHIQVKITRSNEDGTTTDSLETIPFLNVKQYLYGSLDE</sequence>
<dbReference type="Gene3D" id="1.10.287.2250">
    <property type="match status" value="1"/>
</dbReference>
<keyword evidence="5" id="KW-1133">Transmembrane helix</keyword>
<dbReference type="PRINTS" id="PR00705">
    <property type="entry name" value="PAPAIN"/>
</dbReference>
<keyword evidence="5" id="KW-0472">Membrane</keyword>
<organism evidence="8 9">
    <name type="scientific">Chaetoceros tenuissimus</name>
    <dbReference type="NCBI Taxonomy" id="426638"/>
    <lineage>
        <taxon>Eukaryota</taxon>
        <taxon>Sar</taxon>
        <taxon>Stramenopiles</taxon>
        <taxon>Ochrophyta</taxon>
        <taxon>Bacillariophyta</taxon>
        <taxon>Coscinodiscophyceae</taxon>
        <taxon>Chaetocerotophycidae</taxon>
        <taxon>Chaetocerotales</taxon>
        <taxon>Chaetocerotaceae</taxon>
        <taxon>Chaetoceros</taxon>
    </lineage>
</organism>
<dbReference type="InterPro" id="IPR000169">
    <property type="entry name" value="Pept_cys_AS"/>
</dbReference>
<evidence type="ECO:0000256" key="1">
    <source>
        <dbReference type="ARBA" id="ARBA00008455"/>
    </source>
</evidence>
<dbReference type="Proteomes" id="UP001054902">
    <property type="component" value="Unassembled WGS sequence"/>
</dbReference>
<dbReference type="PANTHER" id="PTHR12411">
    <property type="entry name" value="CYSTEINE PROTEASE FAMILY C1-RELATED"/>
    <property type="match status" value="1"/>
</dbReference>
<name>A0AAD3HCP4_9STRA</name>
<gene>
    <name evidence="8" type="ORF">CTEN210_15458</name>
</gene>
<protein>
    <submittedName>
        <fullName evidence="8">Uncharacterized protein</fullName>
    </submittedName>
</protein>
<dbReference type="SMART" id="SM00645">
    <property type="entry name" value="Pept_C1"/>
    <property type="match status" value="1"/>
</dbReference>
<feature type="region of interest" description="Disordered" evidence="4">
    <location>
        <begin position="630"/>
        <end position="657"/>
    </location>
</feature>
<keyword evidence="3" id="KW-1015">Disulfide bond</keyword>
<dbReference type="GO" id="GO:0006508">
    <property type="term" value="P:proteolysis"/>
    <property type="evidence" value="ECO:0007669"/>
    <property type="project" value="InterPro"/>
</dbReference>
<dbReference type="SMART" id="SM00848">
    <property type="entry name" value="Inhibitor_I29"/>
    <property type="match status" value="1"/>
</dbReference>
<dbReference type="InterPro" id="IPR039417">
    <property type="entry name" value="Peptidase_C1A_papain-like"/>
</dbReference>
<dbReference type="InterPro" id="IPR038765">
    <property type="entry name" value="Papain-like_cys_pep_sf"/>
</dbReference>
<reference evidence="8 9" key="1">
    <citation type="journal article" date="2021" name="Sci. Rep.">
        <title>The genome of the diatom Chaetoceros tenuissimus carries an ancient integrated fragment of an extant virus.</title>
        <authorList>
            <person name="Hongo Y."/>
            <person name="Kimura K."/>
            <person name="Takaki Y."/>
            <person name="Yoshida Y."/>
            <person name="Baba S."/>
            <person name="Kobayashi G."/>
            <person name="Nagasaki K."/>
            <person name="Hano T."/>
            <person name="Tomaru Y."/>
        </authorList>
    </citation>
    <scope>NUCLEOTIDE SEQUENCE [LARGE SCALE GENOMIC DNA]</scope>
    <source>
        <strain evidence="8 9">NIES-3715</strain>
    </source>
</reference>
<feature type="compositionally biased region" description="Polar residues" evidence="4">
    <location>
        <begin position="488"/>
        <end position="497"/>
    </location>
</feature>
<dbReference type="Pfam" id="PF08246">
    <property type="entry name" value="Inhibitor_I29"/>
    <property type="match status" value="1"/>
</dbReference>
<feature type="compositionally biased region" description="Basic and acidic residues" evidence="4">
    <location>
        <begin position="130"/>
        <end position="147"/>
    </location>
</feature>
<dbReference type="InterPro" id="IPR013128">
    <property type="entry name" value="Peptidase_C1A"/>
</dbReference>
<comment type="similarity">
    <text evidence="1">Belongs to the peptidase C1 family.</text>
</comment>
<evidence type="ECO:0000256" key="3">
    <source>
        <dbReference type="ARBA" id="ARBA00023157"/>
    </source>
</evidence>
<comment type="caution">
    <text evidence="8">The sequence shown here is derived from an EMBL/GenBank/DDBJ whole genome shotgun (WGS) entry which is preliminary data.</text>
</comment>
<evidence type="ECO:0000256" key="4">
    <source>
        <dbReference type="SAM" id="MobiDB-lite"/>
    </source>
</evidence>